<evidence type="ECO:0000313" key="4">
    <source>
        <dbReference type="Proteomes" id="UP001157017"/>
    </source>
</evidence>
<organism evidence="3 4">
    <name type="scientific">Angustibacter aerolatus</name>
    <dbReference type="NCBI Taxonomy" id="1162965"/>
    <lineage>
        <taxon>Bacteria</taxon>
        <taxon>Bacillati</taxon>
        <taxon>Actinomycetota</taxon>
        <taxon>Actinomycetes</taxon>
        <taxon>Kineosporiales</taxon>
        <taxon>Kineosporiaceae</taxon>
    </lineage>
</organism>
<keyword evidence="2" id="KW-0732">Signal</keyword>
<protein>
    <submittedName>
        <fullName evidence="3">Uncharacterized protein</fullName>
    </submittedName>
</protein>
<feature type="chain" id="PRO_5046772953" evidence="2">
    <location>
        <begin position="25"/>
        <end position="262"/>
    </location>
</feature>
<accession>A0ABQ6JF93</accession>
<reference evidence="4" key="1">
    <citation type="journal article" date="2019" name="Int. J. Syst. Evol. Microbiol.">
        <title>The Global Catalogue of Microorganisms (GCM) 10K type strain sequencing project: providing services to taxonomists for standard genome sequencing and annotation.</title>
        <authorList>
            <consortium name="The Broad Institute Genomics Platform"/>
            <consortium name="The Broad Institute Genome Sequencing Center for Infectious Disease"/>
            <person name="Wu L."/>
            <person name="Ma J."/>
        </authorList>
    </citation>
    <scope>NUCLEOTIDE SEQUENCE [LARGE SCALE GENOMIC DNA]</scope>
    <source>
        <strain evidence="4">NBRC 108730</strain>
    </source>
</reference>
<gene>
    <name evidence="3" type="ORF">GCM10025868_11150</name>
</gene>
<proteinExistence type="predicted"/>
<name>A0ABQ6JF93_9ACTN</name>
<feature type="signal peptide" evidence="2">
    <location>
        <begin position="1"/>
        <end position="24"/>
    </location>
</feature>
<feature type="region of interest" description="Disordered" evidence="1">
    <location>
        <begin position="26"/>
        <end position="147"/>
    </location>
</feature>
<evidence type="ECO:0000256" key="1">
    <source>
        <dbReference type="SAM" id="MobiDB-lite"/>
    </source>
</evidence>
<dbReference type="EMBL" id="BSUZ01000001">
    <property type="protein sequence ID" value="GMA85865.1"/>
    <property type="molecule type" value="Genomic_DNA"/>
</dbReference>
<comment type="caution">
    <text evidence="3">The sequence shown here is derived from an EMBL/GenBank/DDBJ whole genome shotgun (WGS) entry which is preliminary data.</text>
</comment>
<sequence>MPRTPLTPLALLAVVLLGGCTDDAAPTATPATPAAPAPASATPLAGSTGAPAPPTPSTARPSVPTSAPTSPPGDPAPGAMSTATGAAHAVRTAPRRDPARLARITADPGPTDGGKPAVATQPDDAGPATPPDDVPAPTDPAASGPTVTARGTVSLWQAVRGGRATCPTPLLRVRATDPTGAVVGTGTLGTARTSDVRHVDGRTTATCTWRYTLTVPAGAPEVTTWAWLHDVEWVEPWRATARTTSLRTAPPRPHLAYCLACR</sequence>
<keyword evidence="4" id="KW-1185">Reference proteome</keyword>
<feature type="compositionally biased region" description="Pro residues" evidence="1">
    <location>
        <begin position="128"/>
        <end position="138"/>
    </location>
</feature>
<evidence type="ECO:0000256" key="2">
    <source>
        <dbReference type="SAM" id="SignalP"/>
    </source>
</evidence>
<dbReference type="Proteomes" id="UP001157017">
    <property type="component" value="Unassembled WGS sequence"/>
</dbReference>
<dbReference type="PROSITE" id="PS51257">
    <property type="entry name" value="PROKAR_LIPOPROTEIN"/>
    <property type="match status" value="1"/>
</dbReference>
<feature type="compositionally biased region" description="Low complexity" evidence="1">
    <location>
        <begin position="26"/>
        <end position="50"/>
    </location>
</feature>
<feature type="compositionally biased region" description="Low complexity" evidence="1">
    <location>
        <begin position="57"/>
        <end position="68"/>
    </location>
</feature>
<evidence type="ECO:0000313" key="3">
    <source>
        <dbReference type="EMBL" id="GMA85865.1"/>
    </source>
</evidence>